<accession>A0A9N8DHI4</accession>
<dbReference type="OrthoDB" id="52403at2759"/>
<comment type="caution">
    <text evidence="2">The sequence shown here is derived from an EMBL/GenBank/DDBJ whole genome shotgun (WGS) entry which is preliminary data.</text>
</comment>
<dbReference type="EMBL" id="CAICTM010000147">
    <property type="protein sequence ID" value="CAB9502852.1"/>
    <property type="molecule type" value="Genomic_DNA"/>
</dbReference>
<dbReference type="Proteomes" id="UP001153069">
    <property type="component" value="Unassembled WGS sequence"/>
</dbReference>
<dbReference type="SUPFAM" id="SSF48452">
    <property type="entry name" value="TPR-like"/>
    <property type="match status" value="1"/>
</dbReference>
<evidence type="ECO:0000313" key="2">
    <source>
        <dbReference type="EMBL" id="CAB9502852.1"/>
    </source>
</evidence>
<feature type="compositionally biased region" description="Basic and acidic residues" evidence="1">
    <location>
        <begin position="166"/>
        <end position="180"/>
    </location>
</feature>
<gene>
    <name evidence="2" type="ORF">SEMRO_148_G068210.1</name>
</gene>
<dbReference type="InterPro" id="IPR011990">
    <property type="entry name" value="TPR-like_helical_dom_sf"/>
</dbReference>
<name>A0A9N8DHI4_9STRA</name>
<sequence>MELLADLRNGDDNIHKHRFRDLWYGEWGDDVQAKMLQAWKDLGHPDHWPTAERNLVALCRQDPTYIQPFALLSKLYCLQGRFQDSTEMCQRILELKPYHFMVIETMVANSFALQQLVESESNHQDWQAKRLPPPSQPKERLEWVKAARQDATRLLEKAKQGNLPRGSEEGVRTEEPESWQ</sequence>
<proteinExistence type="predicted"/>
<dbReference type="Gene3D" id="1.25.40.10">
    <property type="entry name" value="Tetratricopeptide repeat domain"/>
    <property type="match status" value="1"/>
</dbReference>
<organism evidence="2 3">
    <name type="scientific">Seminavis robusta</name>
    <dbReference type="NCBI Taxonomy" id="568900"/>
    <lineage>
        <taxon>Eukaryota</taxon>
        <taxon>Sar</taxon>
        <taxon>Stramenopiles</taxon>
        <taxon>Ochrophyta</taxon>
        <taxon>Bacillariophyta</taxon>
        <taxon>Bacillariophyceae</taxon>
        <taxon>Bacillariophycidae</taxon>
        <taxon>Naviculales</taxon>
        <taxon>Naviculaceae</taxon>
        <taxon>Seminavis</taxon>
    </lineage>
</organism>
<dbReference type="AlphaFoldDB" id="A0A9N8DHI4"/>
<evidence type="ECO:0000256" key="1">
    <source>
        <dbReference type="SAM" id="MobiDB-lite"/>
    </source>
</evidence>
<feature type="region of interest" description="Disordered" evidence="1">
    <location>
        <begin position="154"/>
        <end position="180"/>
    </location>
</feature>
<protein>
    <submittedName>
        <fullName evidence="2">Uncharacterized protein</fullName>
    </submittedName>
</protein>
<evidence type="ECO:0000313" key="3">
    <source>
        <dbReference type="Proteomes" id="UP001153069"/>
    </source>
</evidence>
<keyword evidence="3" id="KW-1185">Reference proteome</keyword>
<reference evidence="2" key="1">
    <citation type="submission" date="2020-06" db="EMBL/GenBank/DDBJ databases">
        <authorList>
            <consortium name="Plant Systems Biology data submission"/>
        </authorList>
    </citation>
    <scope>NUCLEOTIDE SEQUENCE</scope>
    <source>
        <strain evidence="2">D6</strain>
    </source>
</reference>